<dbReference type="CDD" id="cd00156">
    <property type="entry name" value="REC"/>
    <property type="match status" value="1"/>
</dbReference>
<dbReference type="SUPFAM" id="SSF52172">
    <property type="entry name" value="CheY-like"/>
    <property type="match status" value="1"/>
</dbReference>
<evidence type="ECO:0000313" key="1">
    <source>
        <dbReference type="EMBL" id="MCM2370626.1"/>
    </source>
</evidence>
<organism evidence="1 2">
    <name type="scientific">Aporhodopirellula aestuarii</name>
    <dbReference type="NCBI Taxonomy" id="2950107"/>
    <lineage>
        <taxon>Bacteria</taxon>
        <taxon>Pseudomonadati</taxon>
        <taxon>Planctomycetota</taxon>
        <taxon>Planctomycetia</taxon>
        <taxon>Pirellulales</taxon>
        <taxon>Pirellulaceae</taxon>
        <taxon>Aporhodopirellula</taxon>
    </lineage>
</organism>
<evidence type="ECO:0000313" key="2">
    <source>
        <dbReference type="Proteomes" id="UP001202961"/>
    </source>
</evidence>
<dbReference type="InterPro" id="IPR011006">
    <property type="entry name" value="CheY-like_superfamily"/>
</dbReference>
<keyword evidence="2" id="KW-1185">Reference proteome</keyword>
<accession>A0ABT0U1G7</accession>
<protein>
    <submittedName>
        <fullName evidence="1">Response regulator</fullName>
    </submittedName>
</protein>
<reference evidence="1 2" key="1">
    <citation type="journal article" date="2022" name="Syst. Appl. Microbiol.">
        <title>Rhodopirellula aestuarii sp. nov., a novel member of the genus Rhodopirellula isolated from brackish sediments collected in the Tagus River estuary, Portugal.</title>
        <authorList>
            <person name="Vitorino I.R."/>
            <person name="Klimek D."/>
            <person name="Calusinska M."/>
            <person name="Lobo-da-Cunha A."/>
            <person name="Vasconcelos V."/>
            <person name="Lage O.M."/>
        </authorList>
    </citation>
    <scope>NUCLEOTIDE SEQUENCE [LARGE SCALE GENOMIC DNA]</scope>
    <source>
        <strain evidence="1 2">ICT_H3.1</strain>
    </source>
</reference>
<comment type="caution">
    <text evidence="1">The sequence shown here is derived from an EMBL/GenBank/DDBJ whole genome shotgun (WGS) entry which is preliminary data.</text>
</comment>
<gene>
    <name evidence="1" type="ORF">NB063_08290</name>
</gene>
<sequence>MWSFKKEKPIDEMQASIPREQLIRNSRTVIIDDEEPDLKQDLEQRGFAVTWSPDMDQNLQRQIEAGLYDLVLLDFGGVGKEMGHEEGLAILRHIKRVCPGVSVLSYTSKSLDATQADFYRLTDGVLSKDTGIAESLEKVEDALRQANSAGSLWKSLLARMDIKPGTEQEVELQKKLWASARNPGKRERFNKYLNSVLDDENTQKAAGVIAGKLLVILASA</sequence>
<proteinExistence type="predicted"/>
<dbReference type="Gene3D" id="3.40.50.2300">
    <property type="match status" value="1"/>
</dbReference>
<dbReference type="EMBL" id="JAMQBK010000024">
    <property type="protein sequence ID" value="MCM2370626.1"/>
    <property type="molecule type" value="Genomic_DNA"/>
</dbReference>
<name>A0ABT0U1G7_9BACT</name>
<dbReference type="Proteomes" id="UP001202961">
    <property type="component" value="Unassembled WGS sequence"/>
</dbReference>
<dbReference type="RefSeq" id="WP_250928294.1">
    <property type="nucleotide sequence ID" value="NZ_JAMQBK010000024.1"/>
</dbReference>